<reference evidence="2" key="1">
    <citation type="submission" date="2018-11" db="EMBL/GenBank/DDBJ databases">
        <authorList>
            <consortium name="Genoscope - CEA"/>
            <person name="William W."/>
        </authorList>
    </citation>
    <scope>NUCLEOTIDE SEQUENCE</scope>
</reference>
<evidence type="ECO:0000313" key="2">
    <source>
        <dbReference type="EMBL" id="VDC91498.1"/>
    </source>
</evidence>
<protein>
    <recommendedName>
        <fullName evidence="1">Ubiquitin-like domain-containing protein</fullName>
    </recommendedName>
</protein>
<name>A0A3P6B5L1_BRAOL</name>
<dbReference type="SUPFAM" id="SSF54236">
    <property type="entry name" value="Ubiquitin-like"/>
    <property type="match status" value="1"/>
</dbReference>
<dbReference type="Gene3D" id="3.10.20.90">
    <property type="entry name" value="Phosphatidylinositol 3-kinase Catalytic Subunit, Chain A, domain 1"/>
    <property type="match status" value="1"/>
</dbReference>
<sequence length="109" mass="12775">MSNPHGEDKNPRDQETHIILKVKSEDDEVFFKIQKITQLKKLMYVYCNRRGLKLDAFAFLFDGKRIRGNETPDELDMKDGDKIDAFRSMGGGLRANQRQWSYMVFDKVV</sequence>
<dbReference type="EMBL" id="LR031872">
    <property type="protein sequence ID" value="VDC91498.1"/>
    <property type="molecule type" value="Genomic_DNA"/>
</dbReference>
<gene>
    <name evidence="2" type="ORF">BOLC3T15871H</name>
</gene>
<dbReference type="SMR" id="A0A3P6B5L1"/>
<dbReference type="Pfam" id="PF11976">
    <property type="entry name" value="Rad60-SLD"/>
    <property type="match status" value="1"/>
</dbReference>
<dbReference type="AlphaFoldDB" id="A0A3P6B5L1"/>
<dbReference type="InterPro" id="IPR022617">
    <property type="entry name" value="Rad60/SUMO-like_dom"/>
</dbReference>
<dbReference type="PROSITE" id="PS50053">
    <property type="entry name" value="UBIQUITIN_2"/>
    <property type="match status" value="1"/>
</dbReference>
<dbReference type="InterPro" id="IPR029071">
    <property type="entry name" value="Ubiquitin-like_domsf"/>
</dbReference>
<feature type="domain" description="Ubiquitin-like" evidence="1">
    <location>
        <begin position="16"/>
        <end position="92"/>
    </location>
</feature>
<accession>A0A3P6B5L1</accession>
<organism evidence="2">
    <name type="scientific">Brassica oleracea</name>
    <name type="common">Wild cabbage</name>
    <dbReference type="NCBI Taxonomy" id="3712"/>
    <lineage>
        <taxon>Eukaryota</taxon>
        <taxon>Viridiplantae</taxon>
        <taxon>Streptophyta</taxon>
        <taxon>Embryophyta</taxon>
        <taxon>Tracheophyta</taxon>
        <taxon>Spermatophyta</taxon>
        <taxon>Magnoliopsida</taxon>
        <taxon>eudicotyledons</taxon>
        <taxon>Gunneridae</taxon>
        <taxon>Pentapetalae</taxon>
        <taxon>rosids</taxon>
        <taxon>malvids</taxon>
        <taxon>Brassicales</taxon>
        <taxon>Brassicaceae</taxon>
        <taxon>Brassiceae</taxon>
        <taxon>Brassica</taxon>
    </lineage>
</organism>
<proteinExistence type="predicted"/>
<dbReference type="PANTHER" id="PTHR10562">
    <property type="entry name" value="SMALL UBIQUITIN-RELATED MODIFIER"/>
    <property type="match status" value="1"/>
</dbReference>
<dbReference type="InterPro" id="IPR000626">
    <property type="entry name" value="Ubiquitin-like_dom"/>
</dbReference>
<evidence type="ECO:0000259" key="1">
    <source>
        <dbReference type="PROSITE" id="PS50053"/>
    </source>
</evidence>